<feature type="transmembrane region" description="Helical" evidence="1">
    <location>
        <begin position="67"/>
        <end position="88"/>
    </location>
</feature>
<evidence type="ECO:0000256" key="1">
    <source>
        <dbReference type="SAM" id="Phobius"/>
    </source>
</evidence>
<keyword evidence="1" id="KW-0472">Membrane</keyword>
<dbReference type="RefSeq" id="WP_253763391.1">
    <property type="nucleotide sequence ID" value="NZ_JAMZDZ010000001.1"/>
</dbReference>
<keyword evidence="1" id="KW-0812">Transmembrane</keyword>
<dbReference type="InterPro" id="IPR043128">
    <property type="entry name" value="Rev_trsase/Diguanyl_cyclase"/>
</dbReference>
<keyword evidence="1" id="KW-1133">Transmembrane helix</keyword>
<dbReference type="InterPro" id="IPR035919">
    <property type="entry name" value="EAL_sf"/>
</dbReference>
<evidence type="ECO:0000259" key="3">
    <source>
        <dbReference type="PROSITE" id="PS50887"/>
    </source>
</evidence>
<dbReference type="InterPro" id="IPR050706">
    <property type="entry name" value="Cyclic-di-GMP_PDE-like"/>
</dbReference>
<dbReference type="NCBIfam" id="TIGR00254">
    <property type="entry name" value="GGDEF"/>
    <property type="match status" value="1"/>
</dbReference>
<proteinExistence type="predicted"/>
<evidence type="ECO:0000313" key="4">
    <source>
        <dbReference type="EMBL" id="MFC4131837.1"/>
    </source>
</evidence>
<dbReference type="PANTHER" id="PTHR33121">
    <property type="entry name" value="CYCLIC DI-GMP PHOSPHODIESTERASE PDEF"/>
    <property type="match status" value="1"/>
</dbReference>
<reference evidence="5" key="1">
    <citation type="journal article" date="2019" name="Int. J. Syst. Evol. Microbiol.">
        <title>The Global Catalogue of Microorganisms (GCM) 10K type strain sequencing project: providing services to taxonomists for standard genome sequencing and annotation.</title>
        <authorList>
            <consortium name="The Broad Institute Genomics Platform"/>
            <consortium name="The Broad Institute Genome Sequencing Center for Infectious Disease"/>
            <person name="Wu L."/>
            <person name="Ma J."/>
        </authorList>
    </citation>
    <scope>NUCLEOTIDE SEQUENCE [LARGE SCALE GENOMIC DNA]</scope>
    <source>
        <strain evidence="5">CGMCC 4.7289</strain>
    </source>
</reference>
<dbReference type="InterPro" id="IPR001633">
    <property type="entry name" value="EAL_dom"/>
</dbReference>
<dbReference type="SUPFAM" id="SSF55073">
    <property type="entry name" value="Nucleotide cyclase"/>
    <property type="match status" value="1"/>
</dbReference>
<feature type="transmembrane region" description="Helical" evidence="1">
    <location>
        <begin position="26"/>
        <end position="46"/>
    </location>
</feature>
<dbReference type="InterPro" id="IPR000160">
    <property type="entry name" value="GGDEF_dom"/>
</dbReference>
<feature type="domain" description="GGDEF" evidence="3">
    <location>
        <begin position="145"/>
        <end position="276"/>
    </location>
</feature>
<dbReference type="SMART" id="SM00052">
    <property type="entry name" value="EAL"/>
    <property type="match status" value="1"/>
</dbReference>
<dbReference type="PANTHER" id="PTHR33121:SF19">
    <property type="entry name" value="CYCLIC DI-GMP PHOSPHODIESTERASE PA2567"/>
    <property type="match status" value="1"/>
</dbReference>
<dbReference type="SUPFAM" id="SSF141868">
    <property type="entry name" value="EAL domain-like"/>
    <property type="match status" value="1"/>
</dbReference>
<dbReference type="PROSITE" id="PS50883">
    <property type="entry name" value="EAL"/>
    <property type="match status" value="1"/>
</dbReference>
<dbReference type="EMBL" id="JBHSAY010000008">
    <property type="protein sequence ID" value="MFC4131837.1"/>
    <property type="molecule type" value="Genomic_DNA"/>
</dbReference>
<dbReference type="Pfam" id="PF00563">
    <property type="entry name" value="EAL"/>
    <property type="match status" value="1"/>
</dbReference>
<feature type="domain" description="EAL" evidence="2">
    <location>
        <begin position="284"/>
        <end position="541"/>
    </location>
</feature>
<evidence type="ECO:0000259" key="2">
    <source>
        <dbReference type="PROSITE" id="PS50883"/>
    </source>
</evidence>
<dbReference type="CDD" id="cd01948">
    <property type="entry name" value="EAL"/>
    <property type="match status" value="1"/>
</dbReference>
<dbReference type="Proteomes" id="UP001595816">
    <property type="component" value="Unassembled WGS sequence"/>
</dbReference>
<dbReference type="CDD" id="cd01949">
    <property type="entry name" value="GGDEF"/>
    <property type="match status" value="1"/>
</dbReference>
<gene>
    <name evidence="4" type="ORF">ACFOZ4_14605</name>
</gene>
<dbReference type="Pfam" id="PF00990">
    <property type="entry name" value="GGDEF"/>
    <property type="match status" value="1"/>
</dbReference>
<evidence type="ECO:0000313" key="5">
    <source>
        <dbReference type="Proteomes" id="UP001595816"/>
    </source>
</evidence>
<dbReference type="InterPro" id="IPR029787">
    <property type="entry name" value="Nucleotide_cyclase"/>
</dbReference>
<sequence>MAELAIALLGGRPISHPGVDVTGRDVLGLVPAIAVWATITLGLILVGRRISTIDVSRFTPSSLRGDLLGAVAAMVLVSPLLTVVPGWWSLAVALPLLALNQIWRDQARSRQRFQREPVTGLLDRSGLQVGLASLTESDVIRAHPRPLAIVFINIEAVLEVSRSLGRSMYEQVVAVAARRLRHVFGDDRVGRLAGEGFVILLPDASRQRAREIAANAVRLLDDPVELDGIPFDLHPVAGIAMSPEHGRDLATLVENAELAMVDARNTGRPTEMYRATASDVTQHRLDILTAMGDALRRPAGHSEVVMVYQPQVDLATRRPVGVEALVRWTHPEWGPVPADELIAAIESSHIMHMLTSHVVHHVAGQLAAWNDIGVVTRASVNVSVNDLRDDGLLRALQTAVAATGIHPRQLMVEITEGALATDLSRITQAARAITDAGFALSLDDFGTGYASVQQLRRLPLSEIKIDRSFVSDFLSNRASQAIVHSVHGIGRTMGIVVVAEGIEDDATTQALSQLPGIIGQGWYLGEPMLPADFVEWWRKHVRD</sequence>
<dbReference type="PROSITE" id="PS50887">
    <property type="entry name" value="GGDEF"/>
    <property type="match status" value="1"/>
</dbReference>
<accession>A0ABV8LLI3</accession>
<keyword evidence="5" id="KW-1185">Reference proteome</keyword>
<protein>
    <submittedName>
        <fullName evidence="4">Bifunctional diguanylate cyclase/phosphodiesterase</fullName>
    </submittedName>
</protein>
<comment type="caution">
    <text evidence="4">The sequence shown here is derived from an EMBL/GenBank/DDBJ whole genome shotgun (WGS) entry which is preliminary data.</text>
</comment>
<name>A0ABV8LLI3_9ACTN</name>
<dbReference type="Gene3D" id="3.30.70.270">
    <property type="match status" value="1"/>
</dbReference>
<organism evidence="4 5">
    <name type="scientific">Hamadaea flava</name>
    <dbReference type="NCBI Taxonomy" id="1742688"/>
    <lineage>
        <taxon>Bacteria</taxon>
        <taxon>Bacillati</taxon>
        <taxon>Actinomycetota</taxon>
        <taxon>Actinomycetes</taxon>
        <taxon>Micromonosporales</taxon>
        <taxon>Micromonosporaceae</taxon>
        <taxon>Hamadaea</taxon>
    </lineage>
</organism>
<dbReference type="Gene3D" id="3.20.20.450">
    <property type="entry name" value="EAL domain"/>
    <property type="match status" value="1"/>
</dbReference>
<dbReference type="SMART" id="SM00267">
    <property type="entry name" value="GGDEF"/>
    <property type="match status" value="1"/>
</dbReference>